<dbReference type="AlphaFoldDB" id="A0A7S4CVC2"/>
<accession>A0A7S4CVC2</accession>
<dbReference type="EMBL" id="HBJA01053008">
    <property type="protein sequence ID" value="CAE0807654.1"/>
    <property type="molecule type" value="Transcribed_RNA"/>
</dbReference>
<proteinExistence type="predicted"/>
<name>A0A7S4CVC2_9EUGL</name>
<reference evidence="2" key="1">
    <citation type="submission" date="2021-01" db="EMBL/GenBank/DDBJ databases">
        <authorList>
            <person name="Corre E."/>
            <person name="Pelletier E."/>
            <person name="Niang G."/>
            <person name="Scheremetjew M."/>
            <person name="Finn R."/>
            <person name="Kale V."/>
            <person name="Holt S."/>
            <person name="Cochrane G."/>
            <person name="Meng A."/>
            <person name="Brown T."/>
            <person name="Cohen L."/>
        </authorList>
    </citation>
    <scope>NUCLEOTIDE SEQUENCE</scope>
    <source>
        <strain evidence="2">CCMP1594</strain>
    </source>
</reference>
<sequence>MNVLVVRGFPNPHLQRARSSENGWQGSDPNPHNTVPKPQITEEDLIFTDHQKKEIANFYGSNSFGNNALCCSDKDGVLAFGHRSTMVITLRNHSGTLHTPAPVCAQSGLTEVWHRHC</sequence>
<evidence type="ECO:0000313" key="2">
    <source>
        <dbReference type="EMBL" id="CAE0807654.1"/>
    </source>
</evidence>
<gene>
    <name evidence="2" type="ORF">EGYM00163_LOCUS18783</name>
</gene>
<feature type="compositionally biased region" description="Polar residues" evidence="1">
    <location>
        <begin position="20"/>
        <end position="33"/>
    </location>
</feature>
<protein>
    <submittedName>
        <fullName evidence="2">Uncharacterized protein</fullName>
    </submittedName>
</protein>
<evidence type="ECO:0000256" key="1">
    <source>
        <dbReference type="SAM" id="MobiDB-lite"/>
    </source>
</evidence>
<feature type="region of interest" description="Disordered" evidence="1">
    <location>
        <begin position="10"/>
        <end position="37"/>
    </location>
</feature>
<organism evidence="2">
    <name type="scientific">Eutreptiella gymnastica</name>
    <dbReference type="NCBI Taxonomy" id="73025"/>
    <lineage>
        <taxon>Eukaryota</taxon>
        <taxon>Discoba</taxon>
        <taxon>Euglenozoa</taxon>
        <taxon>Euglenida</taxon>
        <taxon>Spirocuta</taxon>
        <taxon>Euglenophyceae</taxon>
        <taxon>Eutreptiales</taxon>
        <taxon>Eutreptiaceae</taxon>
        <taxon>Eutreptiella</taxon>
    </lineage>
</organism>